<dbReference type="Pfam" id="PF02350">
    <property type="entry name" value="Epimerase_2"/>
    <property type="match status" value="1"/>
</dbReference>
<gene>
    <name evidence="2" type="ORF">METZ01_LOCUS129548</name>
</gene>
<dbReference type="CDD" id="cd03786">
    <property type="entry name" value="GTB_UDP-GlcNAc_2-Epimerase"/>
    <property type="match status" value="1"/>
</dbReference>
<feature type="domain" description="UDP-N-acetylglucosamine 2-epimerase" evidence="1">
    <location>
        <begin position="27"/>
        <end position="357"/>
    </location>
</feature>
<dbReference type="AlphaFoldDB" id="A0A381YI55"/>
<dbReference type="SUPFAM" id="SSF53756">
    <property type="entry name" value="UDP-Glycosyltransferase/glycogen phosphorylase"/>
    <property type="match status" value="1"/>
</dbReference>
<dbReference type="NCBIfam" id="TIGR00236">
    <property type="entry name" value="wecB"/>
    <property type="match status" value="1"/>
</dbReference>
<dbReference type="Gene3D" id="3.40.50.2000">
    <property type="entry name" value="Glycogen Phosphorylase B"/>
    <property type="match status" value="2"/>
</dbReference>
<proteinExistence type="predicted"/>
<sequence length="360" mass="40964">MKRFVIVAGTRPEIIKVAPIIRKLIDRKINFKFIYSGQHYDHRLSTQIINDLELPMPDFSLKLKSKTPASQVAEIMTNLADQLGKKDDAVIVQGDTNSVLATSLLAVKLKRKIAHIEAGLRSFDWRMPEEHNRRMVDHISDFLFAPTRNSYQNLIDENVSGKIYISGNTVMDAIKEHLPFSKKKSTILQNVKFSEYALATFHRAENVDDEKVLNNIIKGIISAKIPTIISLHPRTRKMLKKFNLLKKLESREHIQILNPQGYLDFLALMKGCQFIMTDSGGIQEESTSPLLSKRVLVLRKSSERPEAIDLGVASLIPLKYQKIREAILREWDAKRMKIKTSPYGNGNSAGKILNVLEKHL</sequence>
<evidence type="ECO:0000313" key="2">
    <source>
        <dbReference type="EMBL" id="SVA76694.1"/>
    </source>
</evidence>
<accession>A0A381YI55</accession>
<evidence type="ECO:0000259" key="1">
    <source>
        <dbReference type="Pfam" id="PF02350"/>
    </source>
</evidence>
<dbReference type="InterPro" id="IPR029767">
    <property type="entry name" value="WecB-like"/>
</dbReference>
<protein>
    <recommendedName>
        <fullName evidence="1">UDP-N-acetylglucosamine 2-epimerase domain-containing protein</fullName>
    </recommendedName>
</protein>
<dbReference type="PANTHER" id="PTHR43174:SF1">
    <property type="entry name" value="UDP-N-ACETYLGLUCOSAMINE 2-EPIMERASE"/>
    <property type="match status" value="1"/>
</dbReference>
<dbReference type="EMBL" id="UINC01018289">
    <property type="protein sequence ID" value="SVA76694.1"/>
    <property type="molecule type" value="Genomic_DNA"/>
</dbReference>
<dbReference type="PANTHER" id="PTHR43174">
    <property type="entry name" value="UDP-N-ACETYLGLUCOSAMINE 2-EPIMERASE"/>
    <property type="match status" value="1"/>
</dbReference>
<name>A0A381YI55_9ZZZZ</name>
<dbReference type="InterPro" id="IPR003331">
    <property type="entry name" value="UDP_GlcNAc_Epimerase_2_dom"/>
</dbReference>
<reference evidence="2" key="1">
    <citation type="submission" date="2018-05" db="EMBL/GenBank/DDBJ databases">
        <authorList>
            <person name="Lanie J.A."/>
            <person name="Ng W.-L."/>
            <person name="Kazmierczak K.M."/>
            <person name="Andrzejewski T.M."/>
            <person name="Davidsen T.M."/>
            <person name="Wayne K.J."/>
            <person name="Tettelin H."/>
            <person name="Glass J.I."/>
            <person name="Rusch D."/>
            <person name="Podicherti R."/>
            <person name="Tsui H.-C.T."/>
            <person name="Winkler M.E."/>
        </authorList>
    </citation>
    <scope>NUCLEOTIDE SEQUENCE</scope>
</reference>
<organism evidence="2">
    <name type="scientific">marine metagenome</name>
    <dbReference type="NCBI Taxonomy" id="408172"/>
    <lineage>
        <taxon>unclassified sequences</taxon>
        <taxon>metagenomes</taxon>
        <taxon>ecological metagenomes</taxon>
    </lineage>
</organism>